<evidence type="ECO:0000256" key="1">
    <source>
        <dbReference type="SAM" id="MobiDB-lite"/>
    </source>
</evidence>
<dbReference type="Proteomes" id="UP000499080">
    <property type="component" value="Unassembled WGS sequence"/>
</dbReference>
<accession>A0A4Y2VTI4</accession>
<evidence type="ECO:0000313" key="4">
    <source>
        <dbReference type="Proteomes" id="UP000499080"/>
    </source>
</evidence>
<keyword evidence="4" id="KW-1185">Reference proteome</keyword>
<gene>
    <name evidence="2" type="ORF">AVEN_159195_1</name>
    <name evidence="3" type="ORF">AVEN_175221_1</name>
</gene>
<dbReference type="AlphaFoldDB" id="A0A4Y2VTI4"/>
<protein>
    <submittedName>
        <fullName evidence="3">Uncharacterized protein</fullName>
    </submittedName>
</protein>
<feature type="region of interest" description="Disordered" evidence="1">
    <location>
        <begin position="63"/>
        <end position="96"/>
    </location>
</feature>
<evidence type="ECO:0000313" key="3">
    <source>
        <dbReference type="EMBL" id="GBO27544.1"/>
    </source>
</evidence>
<dbReference type="EMBL" id="BGPR01050553">
    <property type="protein sequence ID" value="GBO27544.1"/>
    <property type="molecule type" value="Genomic_DNA"/>
</dbReference>
<reference evidence="3 4" key="1">
    <citation type="journal article" date="2019" name="Sci. Rep.">
        <title>Orb-weaving spider Araneus ventricosus genome elucidates the spidroin gene catalogue.</title>
        <authorList>
            <person name="Kono N."/>
            <person name="Nakamura H."/>
            <person name="Ohtoshi R."/>
            <person name="Moran D.A.P."/>
            <person name="Shinohara A."/>
            <person name="Yoshida Y."/>
            <person name="Fujiwara M."/>
            <person name="Mori M."/>
            <person name="Tomita M."/>
            <person name="Arakawa K."/>
        </authorList>
    </citation>
    <scope>NUCLEOTIDE SEQUENCE [LARGE SCALE GENOMIC DNA]</scope>
</reference>
<name>A0A4Y2VTI4_ARAVE</name>
<feature type="region of interest" description="Disordered" evidence="1">
    <location>
        <begin position="1"/>
        <end position="22"/>
    </location>
</feature>
<comment type="caution">
    <text evidence="3">The sequence shown here is derived from an EMBL/GenBank/DDBJ whole genome shotgun (WGS) entry which is preliminary data.</text>
</comment>
<organism evidence="3 4">
    <name type="scientific">Araneus ventricosus</name>
    <name type="common">Orbweaver spider</name>
    <name type="synonym">Epeira ventricosa</name>
    <dbReference type="NCBI Taxonomy" id="182803"/>
    <lineage>
        <taxon>Eukaryota</taxon>
        <taxon>Metazoa</taxon>
        <taxon>Ecdysozoa</taxon>
        <taxon>Arthropoda</taxon>
        <taxon>Chelicerata</taxon>
        <taxon>Arachnida</taxon>
        <taxon>Araneae</taxon>
        <taxon>Araneomorphae</taxon>
        <taxon>Entelegynae</taxon>
        <taxon>Araneoidea</taxon>
        <taxon>Araneidae</taxon>
        <taxon>Araneus</taxon>
    </lineage>
</organism>
<evidence type="ECO:0000313" key="2">
    <source>
        <dbReference type="EMBL" id="GBO27543.1"/>
    </source>
</evidence>
<sequence>MEDPCKSRNRLLQSSRATVPTPPLAFKAGSRELYSSSLILWFCFCEKFSLLLTRDRISVLWPNTLNGKRDNHKHSHPDLPRHTGNLNDSRCNRNEY</sequence>
<proteinExistence type="predicted"/>
<dbReference type="EMBL" id="BGPR01050551">
    <property type="protein sequence ID" value="GBO27543.1"/>
    <property type="molecule type" value="Genomic_DNA"/>
</dbReference>